<evidence type="ECO:0000256" key="1">
    <source>
        <dbReference type="ARBA" id="ARBA00004606"/>
    </source>
</evidence>
<dbReference type="Gramene" id="PSS16177">
    <property type="protein sequence ID" value="PSS16177"/>
    <property type="gene ID" value="CEY00_Acc13674"/>
</dbReference>
<keyword evidence="2" id="KW-0328">Glycosyltransferase</keyword>
<comment type="subcellular location">
    <subcellularLocation>
        <location evidence="1">Membrane</location>
        <topology evidence="1">Single-pass type II membrane protein</topology>
    </subcellularLocation>
</comment>
<reference evidence="6 7" key="1">
    <citation type="submission" date="2017-07" db="EMBL/GenBank/DDBJ databases">
        <title>An improved, manually edited Actinidia chinensis var. chinensis (kiwifruit) genome highlights the challenges associated with draft genomes and gene prediction in plants.</title>
        <authorList>
            <person name="Pilkington S."/>
            <person name="Crowhurst R."/>
            <person name="Hilario E."/>
            <person name="Nardozza S."/>
            <person name="Fraser L."/>
            <person name="Peng Y."/>
            <person name="Gunaseelan K."/>
            <person name="Simpson R."/>
            <person name="Tahir J."/>
            <person name="Deroles S."/>
            <person name="Templeton K."/>
            <person name="Luo Z."/>
            <person name="Davy M."/>
            <person name="Cheng C."/>
            <person name="Mcneilage M."/>
            <person name="Scaglione D."/>
            <person name="Liu Y."/>
            <person name="Zhang Q."/>
            <person name="Datson P."/>
            <person name="De Silva N."/>
            <person name="Gardiner S."/>
            <person name="Bassett H."/>
            <person name="Chagne D."/>
            <person name="Mccallum J."/>
            <person name="Dzierzon H."/>
            <person name="Deng C."/>
            <person name="Wang Y.-Y."/>
            <person name="Barron N."/>
            <person name="Manako K."/>
            <person name="Bowen J."/>
            <person name="Foster T."/>
            <person name="Erridge Z."/>
            <person name="Tiffin H."/>
            <person name="Waite C."/>
            <person name="Davies K."/>
            <person name="Grierson E."/>
            <person name="Laing W."/>
            <person name="Kirk R."/>
            <person name="Chen X."/>
            <person name="Wood M."/>
            <person name="Montefiori M."/>
            <person name="Brummell D."/>
            <person name="Schwinn K."/>
            <person name="Catanach A."/>
            <person name="Fullerton C."/>
            <person name="Li D."/>
            <person name="Meiyalaghan S."/>
            <person name="Nieuwenhuizen N."/>
            <person name="Read N."/>
            <person name="Prakash R."/>
            <person name="Hunter D."/>
            <person name="Zhang H."/>
            <person name="Mckenzie M."/>
            <person name="Knabel M."/>
            <person name="Harris A."/>
            <person name="Allan A."/>
            <person name="Chen A."/>
            <person name="Janssen B."/>
            <person name="Plunkett B."/>
            <person name="Dwamena C."/>
            <person name="Voogd C."/>
            <person name="Leif D."/>
            <person name="Lafferty D."/>
            <person name="Souleyre E."/>
            <person name="Varkonyi-Gasic E."/>
            <person name="Gambi F."/>
            <person name="Hanley J."/>
            <person name="Yao J.-L."/>
            <person name="Cheung J."/>
            <person name="David K."/>
            <person name="Warren B."/>
            <person name="Marsh K."/>
            <person name="Snowden K."/>
            <person name="Lin-Wang K."/>
            <person name="Brian L."/>
            <person name="Martinez-Sanchez M."/>
            <person name="Wang M."/>
            <person name="Ileperuma N."/>
            <person name="Macnee N."/>
            <person name="Campin R."/>
            <person name="Mcatee P."/>
            <person name="Drummond R."/>
            <person name="Espley R."/>
            <person name="Ireland H."/>
            <person name="Wu R."/>
            <person name="Atkinson R."/>
            <person name="Karunairetnam S."/>
            <person name="Bulley S."/>
            <person name="Chunkath S."/>
            <person name="Hanley Z."/>
            <person name="Storey R."/>
            <person name="Thrimawithana A."/>
            <person name="Thomson S."/>
            <person name="David C."/>
            <person name="Testolin R."/>
        </authorList>
    </citation>
    <scope>NUCLEOTIDE SEQUENCE [LARGE SCALE GENOMIC DNA]</scope>
    <source>
        <strain evidence="7">cv. Red5</strain>
        <tissue evidence="6">Young leaf</tissue>
    </source>
</reference>
<dbReference type="OMA" id="KFAYMIS"/>
<dbReference type="InterPro" id="IPR044610">
    <property type="entry name" value="GLCAT14A/B/C"/>
</dbReference>
<dbReference type="InParanoid" id="A0A2R6QWR3"/>
<sequence>MGSMNMEKKWVFPLCISSLVCVFLFATSFNMGLVSSLRKIYSIIPIFPPHNSLNQTTLFAEDRFVATPPPPPGPAIPRFAYLISGSRGDLEKLWRTLRTLYHPLNQYVIHLDLESPAEERLELASRVEKDPIFAKVGNVFMITKANMVTYRGPTMIANTLHACAILLKRSKDWDWFINLSASDYPLVTQDDLLHTFSDLDRELNFIEHTSHLGWKAHDRAMPLIVDPALYQSTKQDIFWVTPRRTLPTAFKLFTGSAWMILSRSFVEYVVWGWDNLPRVLLMYYTNFVSSPEGYFQTVICNVQDFIHTAINHDMHYISWDNPPKQHPHTLSLNDTDKMLASGAAFARKFSENDPVLDRIDKQLLGRRNGSFTLGGWCAGKPRCSKVGNPTKLKPGPGALRLRQLIDRLLLQAKSSQNQCK</sequence>
<dbReference type="PANTHER" id="PTHR45719:SF7">
    <property type="entry name" value="OS01G0201100 PROTEIN"/>
    <property type="match status" value="1"/>
</dbReference>
<organism evidence="6 7">
    <name type="scientific">Actinidia chinensis var. chinensis</name>
    <name type="common">Chinese soft-hair kiwi</name>
    <dbReference type="NCBI Taxonomy" id="1590841"/>
    <lineage>
        <taxon>Eukaryota</taxon>
        <taxon>Viridiplantae</taxon>
        <taxon>Streptophyta</taxon>
        <taxon>Embryophyta</taxon>
        <taxon>Tracheophyta</taxon>
        <taxon>Spermatophyta</taxon>
        <taxon>Magnoliopsida</taxon>
        <taxon>eudicotyledons</taxon>
        <taxon>Gunneridae</taxon>
        <taxon>Pentapetalae</taxon>
        <taxon>asterids</taxon>
        <taxon>Ericales</taxon>
        <taxon>Actinidiaceae</taxon>
        <taxon>Actinidia</taxon>
    </lineage>
</organism>
<evidence type="ECO:0000256" key="3">
    <source>
        <dbReference type="ARBA" id="ARBA00022679"/>
    </source>
</evidence>
<name>A0A2R6QWR3_ACTCC</name>
<dbReference type="InterPro" id="IPR003406">
    <property type="entry name" value="Glyco_trans_14"/>
</dbReference>
<evidence type="ECO:0000313" key="7">
    <source>
        <dbReference type="Proteomes" id="UP000241394"/>
    </source>
</evidence>
<evidence type="ECO:0000256" key="2">
    <source>
        <dbReference type="ARBA" id="ARBA00022676"/>
    </source>
</evidence>
<dbReference type="PANTHER" id="PTHR45719">
    <property type="entry name" value="GLYCOSYLTRANSFERASE"/>
    <property type="match status" value="1"/>
</dbReference>
<dbReference type="GO" id="GO:0016020">
    <property type="term" value="C:membrane"/>
    <property type="evidence" value="ECO:0007669"/>
    <property type="project" value="UniProtKB-SubCell"/>
</dbReference>
<keyword evidence="5" id="KW-0325">Glycoprotein</keyword>
<dbReference type="EMBL" id="NKQK01000012">
    <property type="protein sequence ID" value="PSS16177.1"/>
    <property type="molecule type" value="Genomic_DNA"/>
</dbReference>
<gene>
    <name evidence="6" type="ORF">CEY00_Acc13674</name>
</gene>
<keyword evidence="7" id="KW-1185">Reference proteome</keyword>
<evidence type="ECO:0000256" key="4">
    <source>
        <dbReference type="ARBA" id="ARBA00023136"/>
    </source>
</evidence>
<reference evidence="7" key="2">
    <citation type="journal article" date="2018" name="BMC Genomics">
        <title>A manually annotated Actinidia chinensis var. chinensis (kiwifruit) genome highlights the challenges associated with draft genomes and gene prediction in plants.</title>
        <authorList>
            <person name="Pilkington S.M."/>
            <person name="Crowhurst R."/>
            <person name="Hilario E."/>
            <person name="Nardozza S."/>
            <person name="Fraser L."/>
            <person name="Peng Y."/>
            <person name="Gunaseelan K."/>
            <person name="Simpson R."/>
            <person name="Tahir J."/>
            <person name="Deroles S.C."/>
            <person name="Templeton K."/>
            <person name="Luo Z."/>
            <person name="Davy M."/>
            <person name="Cheng C."/>
            <person name="McNeilage M."/>
            <person name="Scaglione D."/>
            <person name="Liu Y."/>
            <person name="Zhang Q."/>
            <person name="Datson P."/>
            <person name="De Silva N."/>
            <person name="Gardiner S.E."/>
            <person name="Bassett H."/>
            <person name="Chagne D."/>
            <person name="McCallum J."/>
            <person name="Dzierzon H."/>
            <person name="Deng C."/>
            <person name="Wang Y.Y."/>
            <person name="Barron L."/>
            <person name="Manako K."/>
            <person name="Bowen J."/>
            <person name="Foster T.M."/>
            <person name="Erridge Z.A."/>
            <person name="Tiffin H."/>
            <person name="Waite C.N."/>
            <person name="Davies K.M."/>
            <person name="Grierson E.P."/>
            <person name="Laing W.A."/>
            <person name="Kirk R."/>
            <person name="Chen X."/>
            <person name="Wood M."/>
            <person name="Montefiori M."/>
            <person name="Brummell D.A."/>
            <person name="Schwinn K.E."/>
            <person name="Catanach A."/>
            <person name="Fullerton C."/>
            <person name="Li D."/>
            <person name="Meiyalaghan S."/>
            <person name="Nieuwenhuizen N."/>
            <person name="Read N."/>
            <person name="Prakash R."/>
            <person name="Hunter D."/>
            <person name="Zhang H."/>
            <person name="McKenzie M."/>
            <person name="Knabel M."/>
            <person name="Harris A."/>
            <person name="Allan A.C."/>
            <person name="Gleave A."/>
            <person name="Chen A."/>
            <person name="Janssen B.J."/>
            <person name="Plunkett B."/>
            <person name="Ampomah-Dwamena C."/>
            <person name="Voogd C."/>
            <person name="Leif D."/>
            <person name="Lafferty D."/>
            <person name="Souleyre E.J.F."/>
            <person name="Varkonyi-Gasic E."/>
            <person name="Gambi F."/>
            <person name="Hanley J."/>
            <person name="Yao J.L."/>
            <person name="Cheung J."/>
            <person name="David K.M."/>
            <person name="Warren B."/>
            <person name="Marsh K."/>
            <person name="Snowden K.C."/>
            <person name="Lin-Wang K."/>
            <person name="Brian L."/>
            <person name="Martinez-Sanchez M."/>
            <person name="Wang M."/>
            <person name="Ileperuma N."/>
            <person name="Macnee N."/>
            <person name="Campin R."/>
            <person name="McAtee P."/>
            <person name="Drummond R.S.M."/>
            <person name="Espley R.V."/>
            <person name="Ireland H.S."/>
            <person name="Wu R."/>
            <person name="Atkinson R.G."/>
            <person name="Karunairetnam S."/>
            <person name="Bulley S."/>
            <person name="Chunkath S."/>
            <person name="Hanley Z."/>
            <person name="Storey R."/>
            <person name="Thrimawithana A.H."/>
            <person name="Thomson S."/>
            <person name="David C."/>
            <person name="Testolin R."/>
            <person name="Huang H."/>
            <person name="Hellens R.P."/>
            <person name="Schaffer R.J."/>
        </authorList>
    </citation>
    <scope>NUCLEOTIDE SEQUENCE [LARGE SCALE GENOMIC DNA]</scope>
    <source>
        <strain evidence="7">cv. Red5</strain>
    </source>
</reference>
<dbReference type="Pfam" id="PF02485">
    <property type="entry name" value="Branch"/>
    <property type="match status" value="1"/>
</dbReference>
<proteinExistence type="predicted"/>
<comment type="caution">
    <text evidence="6">The sequence shown here is derived from an EMBL/GenBank/DDBJ whole genome shotgun (WGS) entry which is preliminary data.</text>
</comment>
<accession>A0A2R6QWR3</accession>
<dbReference type="GO" id="GO:0015020">
    <property type="term" value="F:glucuronosyltransferase activity"/>
    <property type="evidence" value="ECO:0007669"/>
    <property type="project" value="InterPro"/>
</dbReference>
<evidence type="ECO:0000313" key="6">
    <source>
        <dbReference type="EMBL" id="PSS16177.1"/>
    </source>
</evidence>
<dbReference type="OrthoDB" id="2019572at2759"/>
<dbReference type="Proteomes" id="UP000241394">
    <property type="component" value="Chromosome LG12"/>
</dbReference>
<protein>
    <submittedName>
        <fullName evidence="6">Beta-glucuronosyltransferase</fullName>
    </submittedName>
</protein>
<dbReference type="AlphaFoldDB" id="A0A2R6QWR3"/>
<keyword evidence="3 6" id="KW-0808">Transferase</keyword>
<evidence type="ECO:0000256" key="5">
    <source>
        <dbReference type="ARBA" id="ARBA00023180"/>
    </source>
</evidence>
<keyword evidence="4" id="KW-0472">Membrane</keyword>